<dbReference type="Proteomes" id="UP001178507">
    <property type="component" value="Unassembled WGS sequence"/>
</dbReference>
<comment type="caution">
    <text evidence="1">The sequence shown here is derived from an EMBL/GenBank/DDBJ whole genome shotgun (WGS) entry which is preliminary data.</text>
</comment>
<evidence type="ECO:0000313" key="2">
    <source>
        <dbReference type="Proteomes" id="UP001178507"/>
    </source>
</evidence>
<gene>
    <name evidence="1" type="ORF">EVOR1521_LOCUS16259</name>
</gene>
<organism evidence="1 2">
    <name type="scientific">Effrenium voratum</name>
    <dbReference type="NCBI Taxonomy" id="2562239"/>
    <lineage>
        <taxon>Eukaryota</taxon>
        <taxon>Sar</taxon>
        <taxon>Alveolata</taxon>
        <taxon>Dinophyceae</taxon>
        <taxon>Suessiales</taxon>
        <taxon>Symbiodiniaceae</taxon>
        <taxon>Effrenium</taxon>
    </lineage>
</organism>
<dbReference type="AlphaFoldDB" id="A0AA36INC3"/>
<dbReference type="EMBL" id="CAUJNA010002190">
    <property type="protein sequence ID" value="CAJ1390982.1"/>
    <property type="molecule type" value="Genomic_DNA"/>
</dbReference>
<reference evidence="1" key="1">
    <citation type="submission" date="2023-08" db="EMBL/GenBank/DDBJ databases">
        <authorList>
            <person name="Chen Y."/>
            <person name="Shah S."/>
            <person name="Dougan E. K."/>
            <person name="Thang M."/>
            <person name="Chan C."/>
        </authorList>
    </citation>
    <scope>NUCLEOTIDE SEQUENCE</scope>
</reference>
<accession>A0AA36INC3</accession>
<name>A0AA36INC3_9DINO</name>
<protein>
    <submittedName>
        <fullName evidence="1">Uncharacterized protein</fullName>
    </submittedName>
</protein>
<proteinExistence type="predicted"/>
<evidence type="ECO:0000313" key="1">
    <source>
        <dbReference type="EMBL" id="CAJ1390982.1"/>
    </source>
</evidence>
<keyword evidence="2" id="KW-1185">Reference proteome</keyword>
<sequence length="190" mass="20835">MSVASALAGHDPELLLSILHELRLRGHEAPATPTPSTASTATSPSAIGPKHLALADLLKPRPEHERAHWRVVSPQSKFRASCGFPLVSPSMQLGHLEVRFIFEPGQHWARLSSRGKHRRGEVSSQFGSLQLKFGSSTSEPSERVRFYFCVGKFTLGPFGASSCASEKCELPEDWGRMVRDGVLHVSAELR</sequence>